<dbReference type="InterPro" id="IPR005814">
    <property type="entry name" value="Aminotrans_3"/>
</dbReference>
<gene>
    <name evidence="4" type="primary">hemL_2</name>
    <name evidence="4" type="ORF">DTO96_101736</name>
</gene>
<dbReference type="EC" id="5.4.3.8" evidence="4"/>
<dbReference type="GO" id="GO:0008483">
    <property type="term" value="F:transaminase activity"/>
    <property type="evidence" value="ECO:0007669"/>
    <property type="project" value="InterPro"/>
</dbReference>
<accession>A0A345DCA8</accession>
<dbReference type="GO" id="GO:0030170">
    <property type="term" value="F:pyridoxal phosphate binding"/>
    <property type="evidence" value="ECO:0007669"/>
    <property type="project" value="InterPro"/>
</dbReference>
<dbReference type="EMBL" id="CP031124">
    <property type="protein sequence ID" value="AXF85996.1"/>
    <property type="molecule type" value="Genomic_DNA"/>
</dbReference>
<dbReference type="InterPro" id="IPR015424">
    <property type="entry name" value="PyrdxlP-dep_Trfase"/>
</dbReference>
<evidence type="ECO:0000256" key="1">
    <source>
        <dbReference type="ARBA" id="ARBA00001933"/>
    </source>
</evidence>
<dbReference type="Gene3D" id="3.40.640.10">
    <property type="entry name" value="Type I PLP-dependent aspartate aminotransferase-like (Major domain)"/>
    <property type="match status" value="1"/>
</dbReference>
<evidence type="ECO:0000313" key="5">
    <source>
        <dbReference type="Proteomes" id="UP000252182"/>
    </source>
</evidence>
<keyword evidence="4" id="KW-0413">Isomerase</keyword>
<dbReference type="SUPFAM" id="SSF53383">
    <property type="entry name" value="PLP-dependent transferases"/>
    <property type="match status" value="1"/>
</dbReference>
<dbReference type="InterPro" id="IPR015421">
    <property type="entry name" value="PyrdxlP-dep_Trfase_major"/>
</dbReference>
<dbReference type="AlphaFoldDB" id="A0A345DCA8"/>
<dbReference type="PANTHER" id="PTHR43713">
    <property type="entry name" value="GLUTAMATE-1-SEMIALDEHYDE 2,1-AMINOMUTASE"/>
    <property type="match status" value="1"/>
</dbReference>
<evidence type="ECO:0000256" key="2">
    <source>
        <dbReference type="ARBA" id="ARBA00022898"/>
    </source>
</evidence>
<name>A0A345DCA8_9BURK</name>
<dbReference type="KEGG" id="hyf:DTO96_101736"/>
<comment type="cofactor">
    <cofactor evidence="1">
        <name>pyridoxal 5'-phosphate</name>
        <dbReference type="ChEBI" id="CHEBI:597326"/>
    </cofactor>
</comment>
<organism evidence="4 5">
    <name type="scientific">Ephemeroptericola cinctiostellae</name>
    <dbReference type="NCBI Taxonomy" id="2268024"/>
    <lineage>
        <taxon>Bacteria</taxon>
        <taxon>Pseudomonadati</taxon>
        <taxon>Pseudomonadota</taxon>
        <taxon>Betaproteobacteria</taxon>
        <taxon>Burkholderiales</taxon>
        <taxon>Burkholderiaceae</taxon>
        <taxon>Ephemeroptericola</taxon>
    </lineage>
</organism>
<keyword evidence="5" id="KW-1185">Reference proteome</keyword>
<sequence length="460" mass="50418">MELNTQHIKDLYAIEQTRFEQTHQKSKAKWEAGRKNFLYGGPSHWMRRWVGGWPAYISKDSDNGYGVKLTDIDGNTYVDFCLGDSGGMYGHGHPKVVEAMVRQASIASTMMLPNEDAEWVGAELERRFGLPYWTFTTSATDANRACIRLARMVTGRKKVLVFSGCYHGTVEEAHVELNENGDVQMRNGIYHNDFPHAELSAVVEFNDIPALEAALRTGDVACVLAEPMMTNFGMIEPITGFHDALRQLTRETGTLLIIDETHTFSNGYGGYTAEHGLEPDFFVVGKSIAGGIPAAVFGATQSVAERIWQALPKVPPTVRQSAHAGFGGTLAGNALTVSVMKTVLSEVLTKENFAQMVALASELAQGVKDTIAAHGLPWHVMQVGARVEILFSPDAPRNAPDVRAGRNGDLDTLLHLYLLNRGVLITPFHNMMLMSPGTTSEDVKKHHTAFAQFAAEVTAK</sequence>
<dbReference type="OrthoDB" id="3398487at2"/>
<dbReference type="NCBIfam" id="NF005453">
    <property type="entry name" value="PRK07046.1"/>
    <property type="match status" value="1"/>
</dbReference>
<dbReference type="Proteomes" id="UP000252182">
    <property type="component" value="Chromosome"/>
</dbReference>
<dbReference type="InterPro" id="IPR015422">
    <property type="entry name" value="PyrdxlP-dep_Trfase_small"/>
</dbReference>
<protein>
    <submittedName>
        <fullName evidence="4">Glutamate-1-semialdehyde 2,1-aminomutase</fullName>
        <ecNumber evidence="4">5.4.3.8</ecNumber>
    </submittedName>
</protein>
<dbReference type="Gene3D" id="3.90.1150.10">
    <property type="entry name" value="Aspartate Aminotransferase, domain 1"/>
    <property type="match status" value="1"/>
</dbReference>
<dbReference type="PANTHER" id="PTHR43713:SF3">
    <property type="entry name" value="GLUTAMATE-1-SEMIALDEHYDE 2,1-AMINOMUTASE 1, CHLOROPLASTIC-RELATED"/>
    <property type="match status" value="1"/>
</dbReference>
<dbReference type="GO" id="GO:0042286">
    <property type="term" value="F:glutamate-1-semialdehyde 2,1-aminomutase activity"/>
    <property type="evidence" value="ECO:0007669"/>
    <property type="project" value="UniProtKB-EC"/>
</dbReference>
<dbReference type="Pfam" id="PF00202">
    <property type="entry name" value="Aminotran_3"/>
    <property type="match status" value="1"/>
</dbReference>
<evidence type="ECO:0000313" key="4">
    <source>
        <dbReference type="EMBL" id="AXF85996.1"/>
    </source>
</evidence>
<comment type="similarity">
    <text evidence="3">Belongs to the class-III pyridoxal-phosphate-dependent aminotransferase family.</text>
</comment>
<dbReference type="RefSeq" id="WP_114563123.1">
    <property type="nucleotide sequence ID" value="NZ_CP031124.1"/>
</dbReference>
<proteinExistence type="inferred from homology"/>
<evidence type="ECO:0000256" key="3">
    <source>
        <dbReference type="RuleBase" id="RU003560"/>
    </source>
</evidence>
<reference evidence="5" key="1">
    <citation type="submission" date="2018-07" db="EMBL/GenBank/DDBJ databases">
        <authorList>
            <person name="Kim H."/>
        </authorList>
    </citation>
    <scope>NUCLEOTIDE SEQUENCE [LARGE SCALE GENOMIC DNA]</scope>
    <source>
        <strain evidence="5">F02</strain>
    </source>
</reference>
<keyword evidence="2 3" id="KW-0663">Pyridoxal phosphate</keyword>